<accession>A0A2J6QD59</accession>
<keyword evidence="2" id="KW-1185">Reference proteome</keyword>
<reference evidence="1 2" key="1">
    <citation type="submission" date="2016-05" db="EMBL/GenBank/DDBJ databases">
        <title>A degradative enzymes factory behind the ericoid mycorrhizal symbiosis.</title>
        <authorList>
            <consortium name="DOE Joint Genome Institute"/>
            <person name="Martino E."/>
            <person name="Morin E."/>
            <person name="Grelet G."/>
            <person name="Kuo A."/>
            <person name="Kohler A."/>
            <person name="Daghino S."/>
            <person name="Barry K."/>
            <person name="Choi C."/>
            <person name="Cichocki N."/>
            <person name="Clum A."/>
            <person name="Copeland A."/>
            <person name="Hainaut M."/>
            <person name="Haridas S."/>
            <person name="Labutti K."/>
            <person name="Lindquist E."/>
            <person name="Lipzen A."/>
            <person name="Khouja H.-R."/>
            <person name="Murat C."/>
            <person name="Ohm R."/>
            <person name="Olson A."/>
            <person name="Spatafora J."/>
            <person name="Veneault-Fourrey C."/>
            <person name="Henrissat B."/>
            <person name="Grigoriev I."/>
            <person name="Martin F."/>
            <person name="Perotto S."/>
        </authorList>
    </citation>
    <scope>NUCLEOTIDE SEQUENCE [LARGE SCALE GENOMIC DNA]</scope>
    <source>
        <strain evidence="1 2">UAMH 7357</strain>
    </source>
</reference>
<dbReference type="Proteomes" id="UP000235672">
    <property type="component" value="Unassembled WGS sequence"/>
</dbReference>
<sequence length="196" mass="21755">MGVQSFRRVRDLILKQSTPLGSARPRGDHCRPMKGTAFSQSLAIEESRMKGEEKWAVATKGSFSASHHWPALTQQHNSSFRFRILMLPLARIAAAGRISQQQRRQQQRQQQTTALLDISHGSALSVHAPGAEDATVGVPRLLARYSTSCQFPSTKYLDFCLIPLATHRTYSNPAGTVWLEPSPGKELRCCTDCPQP</sequence>
<gene>
    <name evidence="1" type="ORF">NA56DRAFT_656651</name>
</gene>
<proteinExistence type="predicted"/>
<dbReference type="EMBL" id="KZ613473">
    <property type="protein sequence ID" value="PMD24210.1"/>
    <property type="molecule type" value="Genomic_DNA"/>
</dbReference>
<dbReference type="AlphaFoldDB" id="A0A2J6QD59"/>
<name>A0A2J6QD59_9HELO</name>
<evidence type="ECO:0000313" key="2">
    <source>
        <dbReference type="Proteomes" id="UP000235672"/>
    </source>
</evidence>
<organism evidence="1 2">
    <name type="scientific">Hyaloscypha hepaticicola</name>
    <dbReference type="NCBI Taxonomy" id="2082293"/>
    <lineage>
        <taxon>Eukaryota</taxon>
        <taxon>Fungi</taxon>
        <taxon>Dikarya</taxon>
        <taxon>Ascomycota</taxon>
        <taxon>Pezizomycotina</taxon>
        <taxon>Leotiomycetes</taxon>
        <taxon>Helotiales</taxon>
        <taxon>Hyaloscyphaceae</taxon>
        <taxon>Hyaloscypha</taxon>
    </lineage>
</organism>
<protein>
    <submittedName>
        <fullName evidence="1">Uncharacterized protein</fullName>
    </submittedName>
</protein>
<evidence type="ECO:0000313" key="1">
    <source>
        <dbReference type="EMBL" id="PMD24210.1"/>
    </source>
</evidence>